<keyword evidence="4" id="KW-1185">Reference proteome</keyword>
<evidence type="ECO:0000256" key="2">
    <source>
        <dbReference type="SAM" id="SignalP"/>
    </source>
</evidence>
<evidence type="ECO:0000313" key="3">
    <source>
        <dbReference type="EMBL" id="MFI5680925.1"/>
    </source>
</evidence>
<keyword evidence="2" id="KW-0732">Signal</keyword>
<proteinExistence type="predicted"/>
<evidence type="ECO:0000256" key="1">
    <source>
        <dbReference type="SAM" id="MobiDB-lite"/>
    </source>
</evidence>
<accession>A0ABW7YET5</accession>
<evidence type="ECO:0000313" key="4">
    <source>
        <dbReference type="Proteomes" id="UP001612415"/>
    </source>
</evidence>
<name>A0ABW7YET5_STRCE</name>
<dbReference type="RefSeq" id="WP_398661285.1">
    <property type="nucleotide sequence ID" value="NZ_JBITDC010000024.1"/>
</dbReference>
<organism evidence="3 4">
    <name type="scientific">Streptomyces cellulosae</name>
    <dbReference type="NCBI Taxonomy" id="1968"/>
    <lineage>
        <taxon>Bacteria</taxon>
        <taxon>Bacillati</taxon>
        <taxon>Actinomycetota</taxon>
        <taxon>Actinomycetes</taxon>
        <taxon>Kitasatosporales</taxon>
        <taxon>Streptomycetaceae</taxon>
        <taxon>Streptomyces</taxon>
    </lineage>
</organism>
<sequence>MKFVRTAVITCVALTGIGFGATGALSVDRSGNSAVAAPVHASDRIDNTEWGARTDTTDTTDNTEWGAKTDGVDNTEWGSTKPTP</sequence>
<gene>
    <name evidence="3" type="ORF">ACIA8P_41050</name>
</gene>
<dbReference type="Proteomes" id="UP001612415">
    <property type="component" value="Unassembled WGS sequence"/>
</dbReference>
<feature type="region of interest" description="Disordered" evidence="1">
    <location>
        <begin position="46"/>
        <end position="84"/>
    </location>
</feature>
<comment type="caution">
    <text evidence="3">The sequence shown here is derived from an EMBL/GenBank/DDBJ whole genome shotgun (WGS) entry which is preliminary data.</text>
</comment>
<protein>
    <submittedName>
        <fullName evidence="3">Uncharacterized protein</fullName>
    </submittedName>
</protein>
<dbReference type="EMBL" id="JBITDC010000024">
    <property type="protein sequence ID" value="MFI5680925.1"/>
    <property type="molecule type" value="Genomic_DNA"/>
</dbReference>
<feature type="signal peptide" evidence="2">
    <location>
        <begin position="1"/>
        <end position="20"/>
    </location>
</feature>
<reference evidence="3 4" key="1">
    <citation type="submission" date="2024-10" db="EMBL/GenBank/DDBJ databases">
        <title>The Natural Products Discovery Center: Release of the First 8490 Sequenced Strains for Exploring Actinobacteria Biosynthetic Diversity.</title>
        <authorList>
            <person name="Kalkreuter E."/>
            <person name="Kautsar S.A."/>
            <person name="Yang D."/>
            <person name="Bader C.D."/>
            <person name="Teijaro C.N."/>
            <person name="Fluegel L."/>
            <person name="Davis C.M."/>
            <person name="Simpson J.R."/>
            <person name="Lauterbach L."/>
            <person name="Steele A.D."/>
            <person name="Gui C."/>
            <person name="Meng S."/>
            <person name="Li G."/>
            <person name="Viehrig K."/>
            <person name="Ye F."/>
            <person name="Su P."/>
            <person name="Kiefer A.F."/>
            <person name="Nichols A."/>
            <person name="Cepeda A.J."/>
            <person name="Yan W."/>
            <person name="Fan B."/>
            <person name="Jiang Y."/>
            <person name="Adhikari A."/>
            <person name="Zheng C.-J."/>
            <person name="Schuster L."/>
            <person name="Cowan T.M."/>
            <person name="Smanski M.J."/>
            <person name="Chevrette M.G."/>
            <person name="De Carvalho L.P.S."/>
            <person name="Shen B."/>
        </authorList>
    </citation>
    <scope>NUCLEOTIDE SEQUENCE [LARGE SCALE GENOMIC DNA]</scope>
    <source>
        <strain evidence="3 4">NPDC051599</strain>
    </source>
</reference>
<feature type="chain" id="PRO_5045223498" evidence="2">
    <location>
        <begin position="21"/>
        <end position="84"/>
    </location>
</feature>